<sequence>MKLQDVAKSQSLDTRDFEGYTIRERFAKVGWEQLLNLKCDKVYKRVVIQWTASLSRNGDTLTSIVDEKSYTITPAVIRDILKVDTRTDLPYACFNINDFQPTTENKIRWLEACKTVFGTVEDVKSYKGWYNSSRMTPLVKILSRIGTSTFLQGLTMMASVKAQGIWLLHSLFTGEDLYSFAHIMIDNIWDMYEKEHRKIIPYGNYISEILNRLGAVSKDEYVEVAPPGYRLISRVSFSGLSFSESPTEYIIDDYKQRIKFPKIVTEGEAPVDPPGTPQQPSNPLVNMTNIENLINKQSSMITSIQKQMELQALEAKHREQEIRKLAEEMVNNIQKQMEGQALEAKRREQEIERRAEVRAHAIIREIGKQRSIHEQEQIQLRVSLNQGNNVHGVDTSQIPQMSHTSSHLPGVVSKYYDPTRGDEIPKEFQSLYGDIFGPRR</sequence>
<organism evidence="1 2">
    <name type="scientific">Artemisia annua</name>
    <name type="common">Sweet wormwood</name>
    <dbReference type="NCBI Taxonomy" id="35608"/>
    <lineage>
        <taxon>Eukaryota</taxon>
        <taxon>Viridiplantae</taxon>
        <taxon>Streptophyta</taxon>
        <taxon>Embryophyta</taxon>
        <taxon>Tracheophyta</taxon>
        <taxon>Spermatophyta</taxon>
        <taxon>Magnoliopsida</taxon>
        <taxon>eudicotyledons</taxon>
        <taxon>Gunneridae</taxon>
        <taxon>Pentapetalae</taxon>
        <taxon>asterids</taxon>
        <taxon>campanulids</taxon>
        <taxon>Asterales</taxon>
        <taxon>Asteraceae</taxon>
        <taxon>Asteroideae</taxon>
        <taxon>Anthemideae</taxon>
        <taxon>Artemisiinae</taxon>
        <taxon>Artemisia</taxon>
    </lineage>
</organism>
<comment type="caution">
    <text evidence="1">The sequence shown here is derived from an EMBL/GenBank/DDBJ whole genome shotgun (WGS) entry which is preliminary data.</text>
</comment>
<protein>
    <submittedName>
        <fullName evidence="1">Uncharacterized protein</fullName>
    </submittedName>
</protein>
<evidence type="ECO:0000313" key="2">
    <source>
        <dbReference type="Proteomes" id="UP000245207"/>
    </source>
</evidence>
<proteinExistence type="predicted"/>
<reference evidence="1 2" key="1">
    <citation type="journal article" date="2018" name="Mol. Plant">
        <title>The genome of Artemisia annua provides insight into the evolution of Asteraceae family and artemisinin biosynthesis.</title>
        <authorList>
            <person name="Shen Q."/>
            <person name="Zhang L."/>
            <person name="Liao Z."/>
            <person name="Wang S."/>
            <person name="Yan T."/>
            <person name="Shi P."/>
            <person name="Liu M."/>
            <person name="Fu X."/>
            <person name="Pan Q."/>
            <person name="Wang Y."/>
            <person name="Lv Z."/>
            <person name="Lu X."/>
            <person name="Zhang F."/>
            <person name="Jiang W."/>
            <person name="Ma Y."/>
            <person name="Chen M."/>
            <person name="Hao X."/>
            <person name="Li L."/>
            <person name="Tang Y."/>
            <person name="Lv G."/>
            <person name="Zhou Y."/>
            <person name="Sun X."/>
            <person name="Brodelius P.E."/>
            <person name="Rose J.K.C."/>
            <person name="Tang K."/>
        </authorList>
    </citation>
    <scope>NUCLEOTIDE SEQUENCE [LARGE SCALE GENOMIC DNA]</scope>
    <source>
        <strain evidence="2">cv. Huhao1</strain>
        <tissue evidence="1">Leaf</tissue>
    </source>
</reference>
<dbReference type="AlphaFoldDB" id="A0A2U1LDZ1"/>
<evidence type="ECO:0000313" key="1">
    <source>
        <dbReference type="EMBL" id="PWA47217.1"/>
    </source>
</evidence>
<dbReference type="EMBL" id="PKPP01009909">
    <property type="protein sequence ID" value="PWA47217.1"/>
    <property type="molecule type" value="Genomic_DNA"/>
</dbReference>
<dbReference type="Proteomes" id="UP000245207">
    <property type="component" value="Unassembled WGS sequence"/>
</dbReference>
<keyword evidence="2" id="KW-1185">Reference proteome</keyword>
<name>A0A2U1LDZ1_ARTAN</name>
<accession>A0A2U1LDZ1</accession>
<gene>
    <name evidence="1" type="ORF">CTI12_AA501800</name>
</gene>